<dbReference type="Proteomes" id="UP000001876">
    <property type="component" value="Unassembled WGS sequence"/>
</dbReference>
<keyword evidence="3" id="KW-0812">Transmembrane</keyword>
<feature type="region of interest" description="Disordered" evidence="6">
    <location>
        <begin position="1"/>
        <end position="28"/>
    </location>
</feature>
<evidence type="ECO:0000259" key="7">
    <source>
        <dbReference type="Pfam" id="PF15982"/>
    </source>
</evidence>
<gene>
    <name evidence="8" type="ORF">MICPUCDRAFT_57419</name>
</gene>
<dbReference type="Pfam" id="PF15982">
    <property type="entry name" value="TMEM135_C_rich"/>
    <property type="match status" value="1"/>
</dbReference>
<evidence type="ECO:0000256" key="3">
    <source>
        <dbReference type="ARBA" id="ARBA00022692"/>
    </source>
</evidence>
<feature type="compositionally biased region" description="Basic and acidic residues" evidence="6">
    <location>
        <begin position="14"/>
        <end position="28"/>
    </location>
</feature>
<organism evidence="9">
    <name type="scientific">Micromonas pusilla (strain CCMP1545)</name>
    <name type="common">Picoplanktonic green alga</name>
    <dbReference type="NCBI Taxonomy" id="564608"/>
    <lineage>
        <taxon>Eukaryota</taxon>
        <taxon>Viridiplantae</taxon>
        <taxon>Chlorophyta</taxon>
        <taxon>Mamiellophyceae</taxon>
        <taxon>Mamiellales</taxon>
        <taxon>Mamiellaceae</taxon>
        <taxon>Micromonas</taxon>
    </lineage>
</organism>
<dbReference type="InterPro" id="IPR031926">
    <property type="entry name" value="TMEM135_N"/>
</dbReference>
<feature type="compositionally biased region" description="Polar residues" evidence="6">
    <location>
        <begin position="1"/>
        <end position="11"/>
    </location>
</feature>
<dbReference type="GO" id="GO:0012505">
    <property type="term" value="C:endomembrane system"/>
    <property type="evidence" value="ECO:0007669"/>
    <property type="project" value="UniProtKB-SubCell"/>
</dbReference>
<dbReference type="EMBL" id="GG663738">
    <property type="protein sequence ID" value="EEH58143.1"/>
    <property type="molecule type" value="Genomic_DNA"/>
</dbReference>
<evidence type="ECO:0000256" key="6">
    <source>
        <dbReference type="SAM" id="MobiDB-lite"/>
    </source>
</evidence>
<feature type="region of interest" description="Disordered" evidence="6">
    <location>
        <begin position="539"/>
        <end position="564"/>
    </location>
</feature>
<comment type="similarity">
    <text evidence="2">Belongs to the TMEM135 family.</text>
</comment>
<keyword evidence="9" id="KW-1185">Reference proteome</keyword>
<proteinExistence type="inferred from homology"/>
<dbReference type="KEGG" id="mpp:MICPUCDRAFT_57419"/>
<dbReference type="OrthoDB" id="291792at2759"/>
<dbReference type="AlphaFoldDB" id="C1MQU8"/>
<dbReference type="InterPro" id="IPR026749">
    <property type="entry name" value="Tmem135"/>
</dbReference>
<evidence type="ECO:0000256" key="1">
    <source>
        <dbReference type="ARBA" id="ARBA00004127"/>
    </source>
</evidence>
<reference evidence="8 9" key="1">
    <citation type="journal article" date="2009" name="Science">
        <title>Green evolution and dynamic adaptations revealed by genomes of the marine picoeukaryotes Micromonas.</title>
        <authorList>
            <person name="Worden A.Z."/>
            <person name="Lee J.H."/>
            <person name="Mock T."/>
            <person name="Rouze P."/>
            <person name="Simmons M.P."/>
            <person name="Aerts A.L."/>
            <person name="Allen A.E."/>
            <person name="Cuvelier M.L."/>
            <person name="Derelle E."/>
            <person name="Everett M.V."/>
            <person name="Foulon E."/>
            <person name="Grimwood J."/>
            <person name="Gundlach H."/>
            <person name="Henrissat B."/>
            <person name="Napoli C."/>
            <person name="McDonald S.M."/>
            <person name="Parker M.S."/>
            <person name="Rombauts S."/>
            <person name="Salamov A."/>
            <person name="Von Dassow P."/>
            <person name="Badger J.H."/>
            <person name="Coutinho P.M."/>
            <person name="Demir E."/>
            <person name="Dubchak I."/>
            <person name="Gentemann C."/>
            <person name="Eikrem W."/>
            <person name="Gready J.E."/>
            <person name="John U."/>
            <person name="Lanier W."/>
            <person name="Lindquist E.A."/>
            <person name="Lucas S."/>
            <person name="Mayer K.F."/>
            <person name="Moreau H."/>
            <person name="Not F."/>
            <person name="Otillar R."/>
            <person name="Panaud O."/>
            <person name="Pangilinan J."/>
            <person name="Paulsen I."/>
            <person name="Piegu B."/>
            <person name="Poliakov A."/>
            <person name="Robbens S."/>
            <person name="Schmutz J."/>
            <person name="Toulza E."/>
            <person name="Wyss T."/>
            <person name="Zelensky A."/>
            <person name="Zhou K."/>
            <person name="Armbrust E.V."/>
            <person name="Bhattacharya D."/>
            <person name="Goodenough U.W."/>
            <person name="Van de Peer Y."/>
            <person name="Grigoriev I.V."/>
        </authorList>
    </citation>
    <scope>NUCLEOTIDE SEQUENCE [LARGE SCALE GENOMIC DNA]</scope>
    <source>
        <strain evidence="8 9">CCMP1545</strain>
    </source>
</reference>
<evidence type="ECO:0000256" key="2">
    <source>
        <dbReference type="ARBA" id="ARBA00008924"/>
    </source>
</evidence>
<dbReference type="OMA" id="SCVIDGI"/>
<evidence type="ECO:0000313" key="8">
    <source>
        <dbReference type="EMBL" id="EEH58143.1"/>
    </source>
</evidence>
<evidence type="ECO:0000313" key="9">
    <source>
        <dbReference type="Proteomes" id="UP000001876"/>
    </source>
</evidence>
<evidence type="ECO:0000256" key="5">
    <source>
        <dbReference type="ARBA" id="ARBA00023136"/>
    </source>
</evidence>
<dbReference type="PANTHER" id="PTHR12459:SF15">
    <property type="entry name" value="TRANSMEMBRANE PROTEIN 135"/>
    <property type="match status" value="1"/>
</dbReference>
<sequence length="564" mass="61045">MAPVTRSSRLSKVSGRDDDDARRASDAEDRPAWLDVGRSAWARVFGAPAIEDQIEPEDETSDASRALTRLLTSVARAAMVGGTLKGGLNAFALLARARKKGFTAAATRDALRDTAAFASFLSTFALVYVSADEGLAVAYGKQQSKRWRAAAAGALAGPSLLLADGVGRGGSGSARRHYGLATYIWLRSLVLLVRCGLNRRKDDETPMDPRVERLLAPFASPHADVGLMMASATVILSCFILKPDALRGPYAGFLNRHGGKSVHHYRAVQAVAVARPGAETAAALTDAAKTLYPKNDRAARALLEHAAMNNTHPESRAFDAAVRARPQLWGALLHPGQSPIEHFARFFVSSIARSVTIYFPLYLLPAVLVHRKKLLGPRGKTLAWRAAGGVARSSAFLSAYCASAWLGPDLVQRVVGDMRWWTIVGGVPLAGLATFIEKPSRRQELGIYCASRAVEAGTLCLLDWGMIPRSVSGWRHDVSLFALAAAVIMHCYNAEREVFKSKYLNVLDLVFGNVGHTRQSISHVGSFKDLMTKKPVIGSPPRKVRKKRLNGSGENGEAPSRWYE</sequence>
<accession>C1MQU8</accession>
<keyword evidence="4" id="KW-1133">Transmembrane helix</keyword>
<feature type="domain" description="Transmembrane protein 135 N-terminal" evidence="7">
    <location>
        <begin position="348"/>
        <end position="455"/>
    </location>
</feature>
<dbReference type="eggNOG" id="KOG1398">
    <property type="taxonomic scope" value="Eukaryota"/>
</dbReference>
<keyword evidence="5" id="KW-0472">Membrane</keyword>
<dbReference type="GeneID" id="9683630"/>
<dbReference type="PANTHER" id="PTHR12459">
    <property type="entry name" value="TRANSMEMBRANE PROTEIN 135-RELATED"/>
    <property type="match status" value="1"/>
</dbReference>
<protein>
    <recommendedName>
        <fullName evidence="7">Transmembrane protein 135 N-terminal domain-containing protein</fullName>
    </recommendedName>
</protein>
<evidence type="ECO:0000256" key="4">
    <source>
        <dbReference type="ARBA" id="ARBA00022989"/>
    </source>
</evidence>
<comment type="subcellular location">
    <subcellularLocation>
        <location evidence="1">Endomembrane system</location>
        <topology evidence="1">Multi-pass membrane protein</topology>
    </subcellularLocation>
</comment>
<name>C1MQU8_MICPC</name>
<dbReference type="RefSeq" id="XP_003058192.1">
    <property type="nucleotide sequence ID" value="XM_003058146.1"/>
</dbReference>
<dbReference type="STRING" id="564608.C1MQU8"/>